<dbReference type="AlphaFoldDB" id="A0A0C3CY63"/>
<protein>
    <recommendedName>
        <fullName evidence="3">Spherulation-specific family 4</fullName>
    </recommendedName>
</protein>
<organism evidence="1 2">
    <name type="scientific">Oidiodendron maius (strain Zn)</name>
    <dbReference type="NCBI Taxonomy" id="913774"/>
    <lineage>
        <taxon>Eukaryota</taxon>
        <taxon>Fungi</taxon>
        <taxon>Dikarya</taxon>
        <taxon>Ascomycota</taxon>
        <taxon>Pezizomycotina</taxon>
        <taxon>Leotiomycetes</taxon>
        <taxon>Leotiomycetes incertae sedis</taxon>
        <taxon>Myxotrichaceae</taxon>
        <taxon>Oidiodendron</taxon>
    </lineage>
</organism>
<dbReference type="OrthoDB" id="5342184at2759"/>
<gene>
    <name evidence="1" type="ORF">OIDMADRAFT_178042</name>
</gene>
<dbReference type="InterPro" id="IPR021986">
    <property type="entry name" value="Spherulin4"/>
</dbReference>
<dbReference type="HOGENOM" id="CLU_060605_3_1_1"/>
<accession>A0A0C3CY63</accession>
<evidence type="ECO:0008006" key="3">
    <source>
        <dbReference type="Google" id="ProtNLM"/>
    </source>
</evidence>
<evidence type="ECO:0000313" key="1">
    <source>
        <dbReference type="EMBL" id="KIN03969.1"/>
    </source>
</evidence>
<reference evidence="2" key="2">
    <citation type="submission" date="2015-01" db="EMBL/GenBank/DDBJ databases">
        <title>Evolutionary Origins and Diversification of the Mycorrhizal Mutualists.</title>
        <authorList>
            <consortium name="DOE Joint Genome Institute"/>
            <consortium name="Mycorrhizal Genomics Consortium"/>
            <person name="Kohler A."/>
            <person name="Kuo A."/>
            <person name="Nagy L.G."/>
            <person name="Floudas D."/>
            <person name="Copeland A."/>
            <person name="Barry K.W."/>
            <person name="Cichocki N."/>
            <person name="Veneault-Fourrey C."/>
            <person name="LaButti K."/>
            <person name="Lindquist E.A."/>
            <person name="Lipzen A."/>
            <person name="Lundell T."/>
            <person name="Morin E."/>
            <person name="Murat C."/>
            <person name="Riley R."/>
            <person name="Ohm R."/>
            <person name="Sun H."/>
            <person name="Tunlid A."/>
            <person name="Henrissat B."/>
            <person name="Grigoriev I.V."/>
            <person name="Hibbett D.S."/>
            <person name="Martin F."/>
        </authorList>
    </citation>
    <scope>NUCLEOTIDE SEQUENCE [LARGE SCALE GENOMIC DNA]</scope>
    <source>
        <strain evidence="2">Zn</strain>
    </source>
</reference>
<dbReference type="PANTHER" id="PTHR35040">
    <property type="match status" value="1"/>
</dbReference>
<name>A0A0C3CY63_OIDMZ</name>
<dbReference type="Pfam" id="PF12138">
    <property type="entry name" value="Spherulin4"/>
    <property type="match status" value="1"/>
</dbReference>
<proteinExistence type="predicted"/>
<evidence type="ECO:0000313" key="2">
    <source>
        <dbReference type="Proteomes" id="UP000054321"/>
    </source>
</evidence>
<dbReference type="EMBL" id="KN832873">
    <property type="protein sequence ID" value="KIN03969.1"/>
    <property type="molecule type" value="Genomic_DNA"/>
</dbReference>
<dbReference type="InParanoid" id="A0A0C3CY63"/>
<dbReference type="PANTHER" id="PTHR35040:SF9">
    <property type="entry name" value="4-LIKE CELL SURFACE PROTEIN, PUTATIVE (AFU_ORTHOLOGUE AFUA_4G14080)-RELATED"/>
    <property type="match status" value="1"/>
</dbReference>
<dbReference type="Proteomes" id="UP000054321">
    <property type="component" value="Unassembled WGS sequence"/>
</dbReference>
<keyword evidence="2" id="KW-1185">Reference proteome</keyword>
<reference evidence="1 2" key="1">
    <citation type="submission" date="2014-04" db="EMBL/GenBank/DDBJ databases">
        <authorList>
            <consortium name="DOE Joint Genome Institute"/>
            <person name="Kuo A."/>
            <person name="Martino E."/>
            <person name="Perotto S."/>
            <person name="Kohler A."/>
            <person name="Nagy L.G."/>
            <person name="Floudas D."/>
            <person name="Copeland A."/>
            <person name="Barry K.W."/>
            <person name="Cichocki N."/>
            <person name="Veneault-Fourrey C."/>
            <person name="LaButti K."/>
            <person name="Lindquist E.A."/>
            <person name="Lipzen A."/>
            <person name="Lundell T."/>
            <person name="Morin E."/>
            <person name="Murat C."/>
            <person name="Sun H."/>
            <person name="Tunlid A."/>
            <person name="Henrissat B."/>
            <person name="Grigoriev I.V."/>
            <person name="Hibbett D.S."/>
            <person name="Martin F."/>
            <person name="Nordberg H.P."/>
            <person name="Cantor M.N."/>
            <person name="Hua S.X."/>
        </authorList>
    </citation>
    <scope>NUCLEOTIDE SEQUENCE [LARGE SCALE GENOMIC DNA]</scope>
    <source>
        <strain evidence="1 2">Zn</strain>
    </source>
</reference>
<sequence>MVAPALAVVPLYIYPTTGAWDPLTTSISANPDINFQIIINYNTGPGTDQYPDATYIAAIAGLNSFANVQNICYVHTSWANRDISQVETDVSLCAGWASYPDADIHMDGIFFDEAVAEYNDTTAEYMNSITSYAKDLLGTGRDTIVFNPGEQVTTEWYSIADYVVAFENSYSAYSASVLSSVPSEVRAQSQFIVYSFTGDQSSQTTLVDDLVAGDIGGIFVTTQPGYTAFSSLWAQFCSALGAA</sequence>